<dbReference type="InterPro" id="IPR003500">
    <property type="entry name" value="RpiB_LacA_LacB"/>
</dbReference>
<evidence type="ECO:0000256" key="1">
    <source>
        <dbReference type="ARBA" id="ARBA00008754"/>
    </source>
</evidence>
<dbReference type="NCBIfam" id="TIGR00689">
    <property type="entry name" value="rpiB_lacA_lacB"/>
    <property type="match status" value="1"/>
</dbReference>
<dbReference type="Gene3D" id="3.40.1400.10">
    <property type="entry name" value="Sugar-phosphate isomerase, RpiB/LacA/LacB"/>
    <property type="match status" value="1"/>
</dbReference>
<dbReference type="Proteomes" id="UP000287239">
    <property type="component" value="Unassembled WGS sequence"/>
</dbReference>
<dbReference type="PANTHER" id="PTHR43732:SF1">
    <property type="entry name" value="RIBOSE 5-PHOSPHATE ISOMERASE"/>
    <property type="match status" value="1"/>
</dbReference>
<keyword evidence="2" id="KW-0423">Lactose metabolism</keyword>
<reference evidence="4 5" key="1">
    <citation type="submission" date="2017-05" db="EMBL/GenBank/DDBJ databases">
        <title>Vagococcus spp. assemblies.</title>
        <authorList>
            <person name="Gulvik C.A."/>
        </authorList>
    </citation>
    <scope>NUCLEOTIDE SEQUENCE [LARGE SCALE GENOMIC DNA]</scope>
    <source>
        <strain evidence="4 5">NCFB 2777</strain>
    </source>
</reference>
<dbReference type="AlphaFoldDB" id="A0A429ZNF2"/>
<evidence type="ECO:0000256" key="3">
    <source>
        <dbReference type="ARBA" id="ARBA00023235"/>
    </source>
</evidence>
<dbReference type="RefSeq" id="WP_126779932.1">
    <property type="nucleotide sequence ID" value="NZ_NGJU01000011.1"/>
</dbReference>
<dbReference type="PIRSF" id="PIRSF005384">
    <property type="entry name" value="RpiB_LacA_B"/>
    <property type="match status" value="1"/>
</dbReference>
<evidence type="ECO:0000313" key="5">
    <source>
        <dbReference type="Proteomes" id="UP000287239"/>
    </source>
</evidence>
<accession>A0A429ZNF2</accession>
<comment type="similarity">
    <text evidence="1">Belongs to the LacAB/RpiB family.</text>
</comment>
<organism evidence="4 5">
    <name type="scientific">Vagococcus salmoninarum</name>
    <dbReference type="NCBI Taxonomy" id="2739"/>
    <lineage>
        <taxon>Bacteria</taxon>
        <taxon>Bacillati</taxon>
        <taxon>Bacillota</taxon>
        <taxon>Bacilli</taxon>
        <taxon>Lactobacillales</taxon>
        <taxon>Enterococcaceae</taxon>
        <taxon>Vagococcus</taxon>
    </lineage>
</organism>
<comment type="caution">
    <text evidence="4">The sequence shown here is derived from an EMBL/GenBank/DDBJ whole genome shotgun (WGS) entry which is preliminary data.</text>
</comment>
<dbReference type="EMBL" id="NGJU01000011">
    <property type="protein sequence ID" value="RST95227.1"/>
    <property type="molecule type" value="Genomic_DNA"/>
</dbReference>
<dbReference type="PANTHER" id="PTHR43732">
    <property type="entry name" value="RIBOSE 5-PHOSPHATE ISOMERASE-RELATED"/>
    <property type="match status" value="1"/>
</dbReference>
<dbReference type="InterPro" id="IPR036569">
    <property type="entry name" value="RpiB_LacA_LacB_sf"/>
</dbReference>
<dbReference type="NCBIfam" id="NF004051">
    <property type="entry name" value="PRK05571.1"/>
    <property type="match status" value="1"/>
</dbReference>
<dbReference type="InterPro" id="IPR051812">
    <property type="entry name" value="SPI_LacAB/RpiB"/>
</dbReference>
<sequence length="150" mass="16200">MKLGLGVDHHGFVLKEDIRQELVGLGHEVVEYGPTSVTEIDYPEVAFTVGQAIIAKEIERGILICGTGIGMAIAANKVPGIRAAQVPDPYSAERAQLSNNAQIITLGSKTIGLEVAKKIVKEYVSHHFVPSPSSRKIAQITEKEAEFHQS</sequence>
<evidence type="ECO:0000313" key="4">
    <source>
        <dbReference type="EMBL" id="RST95227.1"/>
    </source>
</evidence>
<evidence type="ECO:0000256" key="2">
    <source>
        <dbReference type="ARBA" id="ARBA00022736"/>
    </source>
</evidence>
<proteinExistence type="inferred from homology"/>
<name>A0A429ZNF2_9ENTE</name>
<dbReference type="OrthoDB" id="1778624at2"/>
<dbReference type="SUPFAM" id="SSF89623">
    <property type="entry name" value="Ribose/Galactose isomerase RpiB/AlsB"/>
    <property type="match status" value="1"/>
</dbReference>
<protein>
    <submittedName>
        <fullName evidence="4">RpiB/LacA/LacB family sugar-phosphate isomerase</fullName>
    </submittedName>
</protein>
<gene>
    <name evidence="4" type="ORF">CBF35_08115</name>
</gene>
<keyword evidence="3 4" id="KW-0413">Isomerase</keyword>
<keyword evidence="5" id="KW-1185">Reference proteome</keyword>
<dbReference type="GeneID" id="98568331"/>
<dbReference type="Pfam" id="PF02502">
    <property type="entry name" value="LacAB_rpiB"/>
    <property type="match status" value="1"/>
</dbReference>
<dbReference type="GO" id="GO:0016861">
    <property type="term" value="F:intramolecular oxidoreductase activity, interconverting aldoses and ketoses"/>
    <property type="evidence" value="ECO:0007669"/>
    <property type="project" value="UniProtKB-ARBA"/>
</dbReference>
<dbReference type="GO" id="GO:0005988">
    <property type="term" value="P:lactose metabolic process"/>
    <property type="evidence" value="ECO:0007669"/>
    <property type="project" value="UniProtKB-KW"/>
</dbReference>